<dbReference type="CDD" id="cd16841">
    <property type="entry name" value="RraA_family"/>
    <property type="match status" value="1"/>
</dbReference>
<name>A0A4Q1HGR0_9BURK</name>
<reference evidence="6 7" key="1">
    <citation type="journal article" date="2017" name="Int. J. Syst. Evol. Microbiol.">
        <title>Achromobacter aloeverae sp. nov., isolated from the root of Aloe vera (L.) Burm.f.</title>
        <authorList>
            <person name="Kuncharoen N."/>
            <person name="Muramatsu Y."/>
            <person name="Shibata C."/>
            <person name="Kamakura Y."/>
            <person name="Nakagawa Y."/>
            <person name="Tanasupawat S."/>
        </authorList>
    </citation>
    <scope>NUCLEOTIDE SEQUENCE [LARGE SCALE GENOMIC DNA]</scope>
    <source>
        <strain evidence="6 7">AVA-1</strain>
    </source>
</reference>
<evidence type="ECO:0000313" key="6">
    <source>
        <dbReference type="EMBL" id="RXN85317.1"/>
    </source>
</evidence>
<accession>A0A4Q1HGR0</accession>
<sequence length="229" mass="24550">MSTTIIDALRGIDTPTVCNAMIVMDPALRGRNYTLDTVVAANPGLPPFTGYALTAKIVSSQPCTDSPEVMAQRRYAYYKYLADAGRPTVVVMEDCGSRPGVGSIWGEINASLHKAMGVAGVVTNGAIRDLDTLPAGYQLLGGNVTPGSGFAHLVDFDTPVTVFGLAVRPGDLVHADRHGCVVIRPDLVEKLPAAIARVQQRESTLLKVLNGPDFDYDKLIAAWHQFEIK</sequence>
<keyword evidence="7" id="KW-1185">Reference proteome</keyword>
<evidence type="ECO:0000256" key="5">
    <source>
        <dbReference type="PIRSR" id="PIRSR605493-1"/>
    </source>
</evidence>
<dbReference type="InterPro" id="IPR036704">
    <property type="entry name" value="RraA/RraA-like_sf"/>
</dbReference>
<dbReference type="SUPFAM" id="SSF89562">
    <property type="entry name" value="RraA-like"/>
    <property type="match status" value="1"/>
</dbReference>
<feature type="binding site" evidence="5">
    <location>
        <position position="128"/>
    </location>
    <ligand>
        <name>substrate</name>
    </ligand>
</feature>
<dbReference type="PANTHER" id="PTHR33254">
    <property type="entry name" value="4-HYDROXY-4-METHYL-2-OXOGLUTARATE ALDOLASE 3-RELATED"/>
    <property type="match status" value="1"/>
</dbReference>
<dbReference type="GO" id="GO:0046872">
    <property type="term" value="F:metal ion binding"/>
    <property type="evidence" value="ECO:0007669"/>
    <property type="project" value="UniProtKB-KW"/>
</dbReference>
<organism evidence="6 7">
    <name type="scientific">Achromobacter aloeverae</name>
    <dbReference type="NCBI Taxonomy" id="1750518"/>
    <lineage>
        <taxon>Bacteria</taxon>
        <taxon>Pseudomonadati</taxon>
        <taxon>Pseudomonadota</taxon>
        <taxon>Betaproteobacteria</taxon>
        <taxon>Burkholderiales</taxon>
        <taxon>Alcaligenaceae</taxon>
        <taxon>Achromobacter</taxon>
    </lineage>
</organism>
<dbReference type="OrthoDB" id="8912551at2"/>
<feature type="binding site" evidence="5">
    <location>
        <position position="129"/>
    </location>
    <ligand>
        <name>Mg(2+)</name>
        <dbReference type="ChEBI" id="CHEBI:18420"/>
    </ligand>
</feature>
<dbReference type="Pfam" id="PF03737">
    <property type="entry name" value="RraA-like"/>
    <property type="match status" value="1"/>
</dbReference>
<dbReference type="GO" id="GO:0016740">
    <property type="term" value="F:transferase activity"/>
    <property type="evidence" value="ECO:0007669"/>
    <property type="project" value="UniProtKB-KW"/>
</dbReference>
<comment type="cofactor">
    <cofactor evidence="1">
        <name>a divalent metal cation</name>
        <dbReference type="ChEBI" id="CHEBI:60240"/>
    </cofactor>
</comment>
<dbReference type="Proteomes" id="UP000290849">
    <property type="component" value="Unassembled WGS sequence"/>
</dbReference>
<evidence type="ECO:0000313" key="7">
    <source>
        <dbReference type="Proteomes" id="UP000290849"/>
    </source>
</evidence>
<gene>
    <name evidence="6" type="ORF">C7R54_22775</name>
</gene>
<dbReference type="EMBL" id="PYAL01000007">
    <property type="protein sequence ID" value="RXN85317.1"/>
    <property type="molecule type" value="Genomic_DNA"/>
</dbReference>
<keyword evidence="5" id="KW-0460">Magnesium</keyword>
<dbReference type="RefSeq" id="WP_129152867.1">
    <property type="nucleotide sequence ID" value="NZ_JBHSDO010000005.1"/>
</dbReference>
<dbReference type="AlphaFoldDB" id="A0A4Q1HGR0"/>
<keyword evidence="5" id="KW-0479">Metal-binding</keyword>
<evidence type="ECO:0000256" key="3">
    <source>
        <dbReference type="ARBA" id="ARBA00029596"/>
    </source>
</evidence>
<evidence type="ECO:0000256" key="2">
    <source>
        <dbReference type="ARBA" id="ARBA00016549"/>
    </source>
</evidence>
<protein>
    <recommendedName>
        <fullName evidence="2">Putative 4-hydroxy-4-methyl-2-oxoglutarate aldolase</fullName>
    </recommendedName>
    <alternativeName>
        <fullName evidence="3">Regulator of ribonuclease activity homolog</fullName>
    </alternativeName>
    <alternativeName>
        <fullName evidence="4">RraA-like protein</fullName>
    </alternativeName>
</protein>
<evidence type="ECO:0000256" key="1">
    <source>
        <dbReference type="ARBA" id="ARBA00001968"/>
    </source>
</evidence>
<comment type="cofactor">
    <cofactor evidence="5">
        <name>Mg(2+)</name>
        <dbReference type="ChEBI" id="CHEBI:18420"/>
    </cofactor>
</comment>
<evidence type="ECO:0000256" key="4">
    <source>
        <dbReference type="ARBA" id="ARBA00030169"/>
    </source>
</evidence>
<dbReference type="InterPro" id="IPR005493">
    <property type="entry name" value="RraA/RraA-like"/>
</dbReference>
<dbReference type="PANTHER" id="PTHR33254:SF4">
    <property type="entry name" value="4-HYDROXY-4-METHYL-2-OXOGLUTARATE ALDOLASE 3-RELATED"/>
    <property type="match status" value="1"/>
</dbReference>
<dbReference type="Gene3D" id="3.50.30.40">
    <property type="entry name" value="Ribonuclease E inhibitor RraA/RraA-like"/>
    <property type="match status" value="1"/>
</dbReference>
<keyword evidence="6" id="KW-0808">Transferase</keyword>
<proteinExistence type="predicted"/>
<comment type="caution">
    <text evidence="6">The sequence shown here is derived from an EMBL/GenBank/DDBJ whole genome shotgun (WGS) entry which is preliminary data.</text>
</comment>